<comment type="caution">
    <text evidence="1">The sequence shown here is derived from an EMBL/GenBank/DDBJ whole genome shotgun (WGS) entry which is preliminary data.</text>
</comment>
<organism evidence="1 2">
    <name type="scientific">Rousettus aegyptiacus</name>
    <name type="common">Egyptian fruit bat</name>
    <name type="synonym">Pteropus aegyptiacus</name>
    <dbReference type="NCBI Taxonomy" id="9407"/>
    <lineage>
        <taxon>Eukaryota</taxon>
        <taxon>Metazoa</taxon>
        <taxon>Chordata</taxon>
        <taxon>Craniata</taxon>
        <taxon>Vertebrata</taxon>
        <taxon>Euteleostomi</taxon>
        <taxon>Mammalia</taxon>
        <taxon>Eutheria</taxon>
        <taxon>Laurasiatheria</taxon>
        <taxon>Chiroptera</taxon>
        <taxon>Yinpterochiroptera</taxon>
        <taxon>Pteropodoidea</taxon>
        <taxon>Pteropodidae</taxon>
        <taxon>Rousettinae</taxon>
        <taxon>Rousettus</taxon>
    </lineage>
</organism>
<proteinExistence type="predicted"/>
<reference evidence="1 2" key="1">
    <citation type="journal article" date="2020" name="Nature">
        <title>Six reference-quality genomes reveal evolution of bat adaptations.</title>
        <authorList>
            <person name="Jebb D."/>
            <person name="Huang Z."/>
            <person name="Pippel M."/>
            <person name="Hughes G.M."/>
            <person name="Lavrichenko K."/>
            <person name="Devanna P."/>
            <person name="Winkler S."/>
            <person name="Jermiin L.S."/>
            <person name="Skirmuntt E.C."/>
            <person name="Katzourakis A."/>
            <person name="Burkitt-Gray L."/>
            <person name="Ray D.A."/>
            <person name="Sullivan K.A.M."/>
            <person name="Roscito J.G."/>
            <person name="Kirilenko B.M."/>
            <person name="Davalos L.M."/>
            <person name="Corthals A.P."/>
            <person name="Power M.L."/>
            <person name="Jones G."/>
            <person name="Ransome R.D."/>
            <person name="Dechmann D.K.N."/>
            <person name="Locatelli A.G."/>
            <person name="Puechmaille S.J."/>
            <person name="Fedrigo O."/>
            <person name="Jarvis E.D."/>
            <person name="Hiller M."/>
            <person name="Vernes S.C."/>
            <person name="Myers E.W."/>
            <person name="Teeling E.C."/>
        </authorList>
    </citation>
    <scope>NUCLEOTIDE SEQUENCE [LARGE SCALE GENOMIC DNA]</scope>
    <source>
        <strain evidence="1">MRouAeg1</strain>
        <tissue evidence="1">Muscle</tissue>
    </source>
</reference>
<dbReference type="AlphaFoldDB" id="A0A7J8FIL1"/>
<dbReference type="EMBL" id="JACASE010000007">
    <property type="protein sequence ID" value="KAF6447584.1"/>
    <property type="molecule type" value="Genomic_DNA"/>
</dbReference>
<dbReference type="Proteomes" id="UP000593571">
    <property type="component" value="Unassembled WGS sequence"/>
</dbReference>
<evidence type="ECO:0000313" key="2">
    <source>
        <dbReference type="Proteomes" id="UP000593571"/>
    </source>
</evidence>
<protein>
    <submittedName>
        <fullName evidence="1">Uncharacterized protein</fullName>
    </submittedName>
</protein>
<evidence type="ECO:0000313" key="1">
    <source>
        <dbReference type="EMBL" id="KAF6447584.1"/>
    </source>
</evidence>
<sequence>MLLVVSPKPAQIERKDINPTCWRHAGFQTSLGREPFCWPPVETPLATGHSDRVDCDRFLFCLPSGAGGSGSGRAKAGGAARDGGRMHLTRTTRAETIGSGTLAWKRRLLAAHMVPDLGQSSCLCQSVWCHAWD</sequence>
<keyword evidence="2" id="KW-1185">Reference proteome</keyword>
<name>A0A7J8FIL1_ROUAE</name>
<accession>A0A7J8FIL1</accession>
<gene>
    <name evidence="1" type="ORF">HJG63_012009</name>
</gene>